<proteinExistence type="predicted"/>
<sequence length="154" mass="17758">MRKSFAGFRLQKYLRAFEKLRIDRAHGIAPHKPILLLSILQTFQIGINNSQRIYISPELVALFKSNWSLLVISNHDCRFALPFYHLTSDKFWKLIPKPGFENILQLSASLRSFANLNAAVDFAVTDEDLLALMNDKKSNGILQQFLLDKYFPET</sequence>
<gene>
    <name evidence="1" type="ORF">kustd2000</name>
</gene>
<reference evidence="1" key="1">
    <citation type="journal article" date="2006" name="Nature">
        <title>Deciphering the evolution and metabolism of an anammox bacterium from a community genome.</title>
        <authorList>
            <person name="Strous M."/>
            <person name="Pelletier E."/>
            <person name="Mangenot S."/>
            <person name="Rattei T."/>
            <person name="Lehner A."/>
            <person name="Taylor M.W."/>
            <person name="Horn M."/>
            <person name="Daims H."/>
            <person name="Bartol-Mavel D."/>
            <person name="Wincker P."/>
            <person name="Barbe V."/>
            <person name="Fonknechten N."/>
            <person name="Vallenet D."/>
            <person name="Segurens B."/>
            <person name="Schenowitz-Truong C."/>
            <person name="Medigue C."/>
            <person name="Collingro A."/>
            <person name="Snel B."/>
            <person name="Dutilh B.E."/>
            <person name="OpDenCamp H.J.M."/>
            <person name="vanDerDrift C."/>
            <person name="Cirpus I."/>
            <person name="vanDePas-Schoonen K.T."/>
            <person name="Harhangi H.R."/>
            <person name="vanNiftrik L."/>
            <person name="Schmid M."/>
            <person name="Keltjens J."/>
            <person name="vanDeVossenberg J."/>
            <person name="Kartal B."/>
            <person name="Meier H."/>
            <person name="Frishman D."/>
            <person name="Huynen M.A."/>
            <person name="Mewes H."/>
            <person name="Weissenbach J."/>
            <person name="Jetten M.S.M."/>
            <person name="Wagner M."/>
            <person name="LePaslier D."/>
        </authorList>
    </citation>
    <scope>NUCLEOTIDE SEQUENCE</scope>
</reference>
<organism evidence="1">
    <name type="scientific">Kuenenia stuttgartiensis</name>
    <dbReference type="NCBI Taxonomy" id="174633"/>
    <lineage>
        <taxon>Bacteria</taxon>
        <taxon>Pseudomonadati</taxon>
        <taxon>Planctomycetota</taxon>
        <taxon>Candidatus Brocadiia</taxon>
        <taxon>Candidatus Brocadiales</taxon>
        <taxon>Candidatus Brocadiaceae</taxon>
        <taxon>Candidatus Kuenenia</taxon>
    </lineage>
</organism>
<dbReference type="EMBL" id="CT573072">
    <property type="protein sequence ID" value="CAJ72745.1"/>
    <property type="molecule type" value="Genomic_DNA"/>
</dbReference>
<dbReference type="AlphaFoldDB" id="Q1Q078"/>
<dbReference type="RefSeq" id="WP_169702954.1">
    <property type="nucleotide sequence ID" value="NZ_OCTL01000013.1"/>
</dbReference>
<name>Q1Q078_KUEST</name>
<protein>
    <submittedName>
        <fullName evidence="1">Uncharacterized protein</fullName>
    </submittedName>
</protein>
<reference evidence="1" key="2">
    <citation type="submission" date="2006-01" db="EMBL/GenBank/DDBJ databases">
        <authorList>
            <person name="Genoscope"/>
        </authorList>
    </citation>
    <scope>NUCLEOTIDE SEQUENCE</scope>
</reference>
<accession>Q1Q078</accession>
<evidence type="ECO:0000313" key="1">
    <source>
        <dbReference type="EMBL" id="CAJ72745.1"/>
    </source>
</evidence>